<feature type="transmembrane region" description="Helical" evidence="8">
    <location>
        <begin position="225"/>
        <end position="251"/>
    </location>
</feature>
<dbReference type="GO" id="GO:0042371">
    <property type="term" value="P:vitamin K biosynthetic process"/>
    <property type="evidence" value="ECO:0007669"/>
    <property type="project" value="TreeGrafter"/>
</dbReference>
<dbReference type="InterPro" id="IPR044878">
    <property type="entry name" value="UbiA_sf"/>
</dbReference>
<dbReference type="InParanoid" id="A0A152A9Z9"/>
<dbReference type="STRING" id="361077.A0A152A9Z9"/>
<sequence length="317" mass="35474">MKQQQQQQGQTKRKVDSKVTLKSMVMGTRPWSLTAAFSSVLVGSALAFRETHTFDLVTFIIVTVGAISTQCFANLINSYYDFKFGVDKKETSDDRTMFDYGLSERLVTRMIYFFISVCLMSLIALCYKINHIPVITESLLPLVLVGALLSIFYTAAPVSLKYIGLGDVAITTCFGPLLVQAAFLAQTNFTHTIAYYYSLPIGLTIEAILHVNNTRDIKFDKLNGGFTLATILGETGCYYVYILLYLIAYAFNYLLSIQPNGKMIMNLPVILLPMLLKLFKEFKERKYASLCEKTGQFSFLFGGLYAIGILLSTEVST</sequence>
<dbReference type="InterPro" id="IPR026046">
    <property type="entry name" value="UBIAD1"/>
</dbReference>
<keyword evidence="6 8" id="KW-1133">Transmembrane helix</keyword>
<gene>
    <name evidence="9" type="ORF">DLAC_00539</name>
</gene>
<keyword evidence="3" id="KW-0474">Menaquinone biosynthesis</keyword>
<dbReference type="AlphaFoldDB" id="A0A152A9Z9"/>
<keyword evidence="5 8" id="KW-0812">Transmembrane</keyword>
<dbReference type="EMBL" id="LODT01000001">
    <property type="protein sequence ID" value="KYR03048.1"/>
    <property type="molecule type" value="Genomic_DNA"/>
</dbReference>
<feature type="transmembrane region" description="Helical" evidence="8">
    <location>
        <begin position="162"/>
        <end position="185"/>
    </location>
</feature>
<keyword evidence="10" id="KW-1185">Reference proteome</keyword>
<dbReference type="OrthoDB" id="203513at2759"/>
<dbReference type="GO" id="GO:0009234">
    <property type="term" value="P:menaquinone biosynthetic process"/>
    <property type="evidence" value="ECO:0007669"/>
    <property type="project" value="UniProtKB-UniPathway"/>
</dbReference>
<keyword evidence="7 8" id="KW-0472">Membrane</keyword>
<evidence type="ECO:0000256" key="5">
    <source>
        <dbReference type="ARBA" id="ARBA00022692"/>
    </source>
</evidence>
<evidence type="ECO:0000256" key="7">
    <source>
        <dbReference type="ARBA" id="ARBA00023136"/>
    </source>
</evidence>
<dbReference type="GO" id="GO:0016020">
    <property type="term" value="C:membrane"/>
    <property type="evidence" value="ECO:0007669"/>
    <property type="project" value="UniProtKB-SubCell"/>
</dbReference>
<feature type="transmembrane region" description="Helical" evidence="8">
    <location>
        <begin position="139"/>
        <end position="156"/>
    </location>
</feature>
<dbReference type="PANTHER" id="PTHR13929:SF0">
    <property type="entry name" value="UBIA PRENYLTRANSFERASE DOMAIN-CONTAINING PROTEIN 1"/>
    <property type="match status" value="1"/>
</dbReference>
<protein>
    <submittedName>
        <fullName evidence="9">UbiA prenyltransferase family protein</fullName>
    </submittedName>
</protein>
<dbReference type="Gene3D" id="1.10.357.140">
    <property type="entry name" value="UbiA prenyltransferase"/>
    <property type="match status" value="1"/>
</dbReference>
<comment type="caution">
    <text evidence="9">The sequence shown here is derived from an EMBL/GenBank/DDBJ whole genome shotgun (WGS) entry which is preliminary data.</text>
</comment>
<dbReference type="OMA" id="QWIEGAR"/>
<dbReference type="UniPathway" id="UPA00079"/>
<proteinExistence type="predicted"/>
<feature type="transmembrane region" description="Helical" evidence="8">
    <location>
        <begin position="56"/>
        <end position="76"/>
    </location>
</feature>
<evidence type="ECO:0000313" key="10">
    <source>
        <dbReference type="Proteomes" id="UP000076078"/>
    </source>
</evidence>
<dbReference type="InterPro" id="IPR000537">
    <property type="entry name" value="UbiA_prenyltransferase"/>
</dbReference>
<reference evidence="9 10" key="1">
    <citation type="submission" date="2015-12" db="EMBL/GenBank/DDBJ databases">
        <title>Dictyostelia acquired genes for synthesis and detection of signals that induce cell-type specialization by lateral gene transfer from prokaryotes.</title>
        <authorList>
            <person name="Gloeckner G."/>
            <person name="Schaap P."/>
        </authorList>
    </citation>
    <scope>NUCLEOTIDE SEQUENCE [LARGE SCALE GENOMIC DNA]</scope>
    <source>
        <strain evidence="9 10">TK</strain>
    </source>
</reference>
<dbReference type="CDD" id="cd13962">
    <property type="entry name" value="PT_UbiA_UBIAD1"/>
    <property type="match status" value="1"/>
</dbReference>
<accession>A0A152A9Z9</accession>
<feature type="transmembrane region" description="Helical" evidence="8">
    <location>
        <begin position="106"/>
        <end position="127"/>
    </location>
</feature>
<keyword evidence="4 9" id="KW-0808">Transferase</keyword>
<name>A0A152A9Z9_TIELA</name>
<comment type="subcellular location">
    <subcellularLocation>
        <location evidence="1">Membrane</location>
        <topology evidence="1">Multi-pass membrane protein</topology>
    </subcellularLocation>
</comment>
<evidence type="ECO:0000256" key="4">
    <source>
        <dbReference type="ARBA" id="ARBA00022679"/>
    </source>
</evidence>
<evidence type="ECO:0000256" key="2">
    <source>
        <dbReference type="ARBA" id="ARBA00004863"/>
    </source>
</evidence>
<organism evidence="9 10">
    <name type="scientific">Tieghemostelium lacteum</name>
    <name type="common">Slime mold</name>
    <name type="synonym">Dictyostelium lacteum</name>
    <dbReference type="NCBI Taxonomy" id="361077"/>
    <lineage>
        <taxon>Eukaryota</taxon>
        <taxon>Amoebozoa</taxon>
        <taxon>Evosea</taxon>
        <taxon>Eumycetozoa</taxon>
        <taxon>Dictyostelia</taxon>
        <taxon>Dictyosteliales</taxon>
        <taxon>Raperosteliaceae</taxon>
        <taxon>Tieghemostelium</taxon>
    </lineage>
</organism>
<dbReference type="PANTHER" id="PTHR13929">
    <property type="entry name" value="1,4-DIHYDROXY-2-NAPHTHOATE OCTAPRENYLTRANSFERASE"/>
    <property type="match status" value="1"/>
</dbReference>
<evidence type="ECO:0000256" key="8">
    <source>
        <dbReference type="SAM" id="Phobius"/>
    </source>
</evidence>
<evidence type="ECO:0000256" key="1">
    <source>
        <dbReference type="ARBA" id="ARBA00004141"/>
    </source>
</evidence>
<dbReference type="Pfam" id="PF01040">
    <property type="entry name" value="UbiA"/>
    <property type="match status" value="1"/>
</dbReference>
<comment type="pathway">
    <text evidence="2">Quinol/quinone metabolism; menaquinone biosynthesis.</text>
</comment>
<evidence type="ECO:0000256" key="6">
    <source>
        <dbReference type="ARBA" id="ARBA00022989"/>
    </source>
</evidence>
<dbReference type="GO" id="GO:0004659">
    <property type="term" value="F:prenyltransferase activity"/>
    <property type="evidence" value="ECO:0007669"/>
    <property type="project" value="InterPro"/>
</dbReference>
<evidence type="ECO:0000256" key="3">
    <source>
        <dbReference type="ARBA" id="ARBA00022428"/>
    </source>
</evidence>
<dbReference type="FunCoup" id="A0A152A9Z9">
    <property type="interactions" value="8"/>
</dbReference>
<evidence type="ECO:0000313" key="9">
    <source>
        <dbReference type="EMBL" id="KYR03048.1"/>
    </source>
</evidence>
<dbReference type="Proteomes" id="UP000076078">
    <property type="component" value="Unassembled WGS sequence"/>
</dbReference>
<dbReference type="PIRSF" id="PIRSF005355">
    <property type="entry name" value="UBIAD1"/>
    <property type="match status" value="1"/>
</dbReference>